<dbReference type="Gene3D" id="3.30.40.10">
    <property type="entry name" value="Zinc/RING finger domain, C3HC4 (zinc finger)"/>
    <property type="match status" value="1"/>
</dbReference>
<sequence>LNRCLCGLVVNPDVDFGNSVQCKQAGCETQWYHLQCIGLELAPGRWVCEACEASGRARAKRIRK</sequence>
<evidence type="ECO:0000259" key="4">
    <source>
        <dbReference type="SMART" id="SM00249"/>
    </source>
</evidence>
<feature type="non-terminal residue" evidence="5">
    <location>
        <position position="1"/>
    </location>
</feature>
<accession>A0A0C3C360</accession>
<evidence type="ECO:0000313" key="6">
    <source>
        <dbReference type="Proteomes" id="UP000053424"/>
    </source>
</evidence>
<dbReference type="PROSITE" id="PS01359">
    <property type="entry name" value="ZF_PHD_1"/>
    <property type="match status" value="1"/>
</dbReference>
<reference evidence="5 6" key="1">
    <citation type="submission" date="2014-04" db="EMBL/GenBank/DDBJ databases">
        <authorList>
            <consortium name="DOE Joint Genome Institute"/>
            <person name="Kuo A."/>
            <person name="Gay G."/>
            <person name="Dore J."/>
            <person name="Kohler A."/>
            <person name="Nagy L.G."/>
            <person name="Floudas D."/>
            <person name="Copeland A."/>
            <person name="Barry K.W."/>
            <person name="Cichocki N."/>
            <person name="Veneault-Fourrey C."/>
            <person name="LaButti K."/>
            <person name="Lindquist E.A."/>
            <person name="Lipzen A."/>
            <person name="Lundell T."/>
            <person name="Morin E."/>
            <person name="Murat C."/>
            <person name="Sun H."/>
            <person name="Tunlid A."/>
            <person name="Henrissat B."/>
            <person name="Grigoriev I.V."/>
            <person name="Hibbett D.S."/>
            <person name="Martin F."/>
            <person name="Nordberg H.P."/>
            <person name="Cantor M.N."/>
            <person name="Hua S.X."/>
        </authorList>
    </citation>
    <scope>NUCLEOTIDE SEQUENCE [LARGE SCALE GENOMIC DNA]</scope>
    <source>
        <strain evidence="6">h7</strain>
    </source>
</reference>
<evidence type="ECO:0000313" key="5">
    <source>
        <dbReference type="EMBL" id="KIM38046.1"/>
    </source>
</evidence>
<evidence type="ECO:0000256" key="2">
    <source>
        <dbReference type="ARBA" id="ARBA00022771"/>
    </source>
</evidence>
<proteinExistence type="predicted"/>
<keyword evidence="1" id="KW-0479">Metal-binding</keyword>
<dbReference type="STRING" id="686832.A0A0C3C360"/>
<dbReference type="OrthoDB" id="3267958at2759"/>
<dbReference type="InterPro" id="IPR013083">
    <property type="entry name" value="Znf_RING/FYVE/PHD"/>
</dbReference>
<dbReference type="EMBL" id="KN831793">
    <property type="protein sequence ID" value="KIM38046.1"/>
    <property type="molecule type" value="Genomic_DNA"/>
</dbReference>
<dbReference type="InterPro" id="IPR019786">
    <property type="entry name" value="Zinc_finger_PHD-type_CS"/>
</dbReference>
<dbReference type="InterPro" id="IPR001965">
    <property type="entry name" value="Znf_PHD"/>
</dbReference>
<reference evidence="6" key="2">
    <citation type="submission" date="2015-01" db="EMBL/GenBank/DDBJ databases">
        <title>Evolutionary Origins and Diversification of the Mycorrhizal Mutualists.</title>
        <authorList>
            <consortium name="DOE Joint Genome Institute"/>
            <consortium name="Mycorrhizal Genomics Consortium"/>
            <person name="Kohler A."/>
            <person name="Kuo A."/>
            <person name="Nagy L.G."/>
            <person name="Floudas D."/>
            <person name="Copeland A."/>
            <person name="Barry K.W."/>
            <person name="Cichocki N."/>
            <person name="Veneault-Fourrey C."/>
            <person name="LaButti K."/>
            <person name="Lindquist E.A."/>
            <person name="Lipzen A."/>
            <person name="Lundell T."/>
            <person name="Morin E."/>
            <person name="Murat C."/>
            <person name="Riley R."/>
            <person name="Ohm R."/>
            <person name="Sun H."/>
            <person name="Tunlid A."/>
            <person name="Henrissat B."/>
            <person name="Grigoriev I.V."/>
            <person name="Hibbett D.S."/>
            <person name="Martin F."/>
        </authorList>
    </citation>
    <scope>NUCLEOTIDE SEQUENCE [LARGE SCALE GENOMIC DNA]</scope>
    <source>
        <strain evidence="6">h7</strain>
    </source>
</reference>
<gene>
    <name evidence="5" type="ORF">M413DRAFT_76483</name>
</gene>
<keyword evidence="3" id="KW-0862">Zinc</keyword>
<dbReference type="AlphaFoldDB" id="A0A0C3C360"/>
<dbReference type="GO" id="GO:0008270">
    <property type="term" value="F:zinc ion binding"/>
    <property type="evidence" value="ECO:0007669"/>
    <property type="project" value="UniProtKB-KW"/>
</dbReference>
<dbReference type="InterPro" id="IPR011011">
    <property type="entry name" value="Znf_FYVE_PHD"/>
</dbReference>
<dbReference type="SUPFAM" id="SSF57903">
    <property type="entry name" value="FYVE/PHD zinc finger"/>
    <property type="match status" value="1"/>
</dbReference>
<dbReference type="HOGENOM" id="CLU_182426_0_0_1"/>
<protein>
    <recommendedName>
        <fullName evidence="4">Zinc finger PHD-type domain-containing protein</fullName>
    </recommendedName>
</protein>
<keyword evidence="2" id="KW-0863">Zinc-finger</keyword>
<dbReference type="SMART" id="SM00249">
    <property type="entry name" value="PHD"/>
    <property type="match status" value="1"/>
</dbReference>
<evidence type="ECO:0000256" key="1">
    <source>
        <dbReference type="ARBA" id="ARBA00022723"/>
    </source>
</evidence>
<name>A0A0C3C360_HEBCY</name>
<dbReference type="Proteomes" id="UP000053424">
    <property type="component" value="Unassembled WGS sequence"/>
</dbReference>
<organism evidence="5 6">
    <name type="scientific">Hebeloma cylindrosporum</name>
    <dbReference type="NCBI Taxonomy" id="76867"/>
    <lineage>
        <taxon>Eukaryota</taxon>
        <taxon>Fungi</taxon>
        <taxon>Dikarya</taxon>
        <taxon>Basidiomycota</taxon>
        <taxon>Agaricomycotina</taxon>
        <taxon>Agaricomycetes</taxon>
        <taxon>Agaricomycetidae</taxon>
        <taxon>Agaricales</taxon>
        <taxon>Agaricineae</taxon>
        <taxon>Hymenogastraceae</taxon>
        <taxon>Hebeloma</taxon>
    </lineage>
</organism>
<keyword evidence="6" id="KW-1185">Reference proteome</keyword>
<feature type="domain" description="Zinc finger PHD-type" evidence="4">
    <location>
        <begin position="3"/>
        <end position="52"/>
    </location>
</feature>
<evidence type="ECO:0000256" key="3">
    <source>
        <dbReference type="ARBA" id="ARBA00022833"/>
    </source>
</evidence>